<name>A0A6J5Q9X5_9CAUD</name>
<evidence type="ECO:0000313" key="1">
    <source>
        <dbReference type="EMBL" id="CAB4178238.1"/>
    </source>
</evidence>
<accession>A0A6J5Q9X5</accession>
<protein>
    <submittedName>
        <fullName evidence="1">Uncharacterized protein</fullName>
    </submittedName>
</protein>
<sequence>MKRIIALVIPPHACHIVVVKTRFNPLRALYRDVSLRLTGVQVVDDPAGTKRWYKYGQLHRVGAPAVIYATGTSMWFESGVIHREGGPAIERRDGAIEFYERGVKIKGANK</sequence>
<reference evidence="1" key="1">
    <citation type="submission" date="2020-05" db="EMBL/GenBank/DDBJ databases">
        <authorList>
            <person name="Chiriac C."/>
            <person name="Salcher M."/>
            <person name="Ghai R."/>
            <person name="Kavagutti S V."/>
        </authorList>
    </citation>
    <scope>NUCLEOTIDE SEQUENCE</scope>
</reference>
<organism evidence="1">
    <name type="scientific">uncultured Caudovirales phage</name>
    <dbReference type="NCBI Taxonomy" id="2100421"/>
    <lineage>
        <taxon>Viruses</taxon>
        <taxon>Duplodnaviria</taxon>
        <taxon>Heunggongvirae</taxon>
        <taxon>Uroviricota</taxon>
        <taxon>Caudoviricetes</taxon>
        <taxon>Peduoviridae</taxon>
        <taxon>Maltschvirus</taxon>
        <taxon>Maltschvirus maltsch</taxon>
    </lineage>
</organism>
<dbReference type="EMBL" id="LR796957">
    <property type="protein sequence ID" value="CAB4178238.1"/>
    <property type="molecule type" value="Genomic_DNA"/>
</dbReference>
<gene>
    <name evidence="1" type="ORF">UFOVP1009_51</name>
</gene>
<proteinExistence type="predicted"/>